<comment type="function">
    <text evidence="3">Participates in chromosomal partition during cell division. May act via the formation of a condensin-like complex containing Smc and ScpB that pull DNA away from mid-cell into both cell halves.</text>
</comment>
<keyword evidence="3" id="KW-0131">Cell cycle</keyword>
<evidence type="ECO:0000313" key="5">
    <source>
        <dbReference type="Proteomes" id="UP000637513"/>
    </source>
</evidence>
<dbReference type="HAMAP" id="MF_01805">
    <property type="entry name" value="ScpA"/>
    <property type="match status" value="1"/>
</dbReference>
<dbReference type="PANTHER" id="PTHR33969:SF2">
    <property type="entry name" value="SEGREGATION AND CONDENSATION PROTEIN A"/>
    <property type="match status" value="1"/>
</dbReference>
<dbReference type="Proteomes" id="UP000637513">
    <property type="component" value="Unassembled WGS sequence"/>
</dbReference>
<dbReference type="Gene3D" id="6.10.250.2410">
    <property type="match status" value="1"/>
</dbReference>
<comment type="subcellular location">
    <subcellularLocation>
        <location evidence="3">Cytoplasm</location>
    </subcellularLocation>
    <text evidence="3">Associated with two foci at the outer edges of the nucleoid region in young cells, and at four foci within both cell halves in older cells.</text>
</comment>
<keyword evidence="3" id="KW-0132">Cell division</keyword>
<dbReference type="InterPro" id="IPR023093">
    <property type="entry name" value="ScpA-like_C"/>
</dbReference>
<comment type="subunit">
    <text evidence="3">Component of a cohesin-like complex composed of ScpA, ScpB and the Smc homodimer, in which ScpA and ScpB bind to the head domain of Smc. The presence of the three proteins is required for the association of the complex with DNA.</text>
</comment>
<evidence type="ECO:0000256" key="3">
    <source>
        <dbReference type="HAMAP-Rule" id="MF_01805"/>
    </source>
</evidence>
<gene>
    <name evidence="3" type="primary">scpA</name>
    <name evidence="4" type="ORF">H8700_03365</name>
</gene>
<keyword evidence="3" id="KW-0963">Cytoplasm</keyword>
<keyword evidence="5" id="KW-1185">Reference proteome</keyword>
<dbReference type="RefSeq" id="WP_249303113.1">
    <property type="nucleotide sequence ID" value="NZ_JACRSW010000010.1"/>
</dbReference>
<protein>
    <recommendedName>
        <fullName evidence="2 3">Segregation and condensation protein A</fullName>
    </recommendedName>
</protein>
<name>A0ABR7MSH2_9FIRM</name>
<dbReference type="PANTHER" id="PTHR33969">
    <property type="entry name" value="SEGREGATION AND CONDENSATION PROTEIN A"/>
    <property type="match status" value="1"/>
</dbReference>
<dbReference type="Gene3D" id="1.10.10.580">
    <property type="entry name" value="Structural maintenance of chromosome 1. Chain E"/>
    <property type="match status" value="1"/>
</dbReference>
<evidence type="ECO:0000313" key="4">
    <source>
        <dbReference type="EMBL" id="MBC8556746.1"/>
    </source>
</evidence>
<reference evidence="4 5" key="1">
    <citation type="submission" date="2020-08" db="EMBL/GenBank/DDBJ databases">
        <title>Genome public.</title>
        <authorList>
            <person name="Liu C."/>
            <person name="Sun Q."/>
        </authorList>
    </citation>
    <scope>NUCLEOTIDE SEQUENCE [LARGE SCALE GENOMIC DNA]</scope>
    <source>
        <strain evidence="4 5">BX3</strain>
    </source>
</reference>
<comment type="similarity">
    <text evidence="3">Belongs to the ScpA family.</text>
</comment>
<sequence length="250" mass="29261">MSISVKLEAFDGPLDLLLHLIEKNKIDIFDIPIVEITNQYMEIIAQMQTKDMDVMSDFLLMAATLLRIKSKMLLPAEKAEEGEEEDPRAELVERLLEYKTYKYASYELKDLQMDASKQLFKKPSIPEEIANYKEEIDISELLGDLTLARLQSIFHAVMKKQIDKIDPIRSKFGKIEKEKISLGDRMQYISEYAREHKKFNFRMLLEEQTSKTMVIVSFLGILELMKEGMLKIVQENIFDDIWITYQEAFL</sequence>
<accession>A0ABR7MSH2</accession>
<evidence type="ECO:0000256" key="1">
    <source>
        <dbReference type="ARBA" id="ARBA00022829"/>
    </source>
</evidence>
<dbReference type="EMBL" id="JACRSW010000010">
    <property type="protein sequence ID" value="MBC8556746.1"/>
    <property type="molecule type" value="Genomic_DNA"/>
</dbReference>
<proteinExistence type="inferred from homology"/>
<dbReference type="InterPro" id="IPR003768">
    <property type="entry name" value="ScpA"/>
</dbReference>
<comment type="caution">
    <text evidence="4">The sequence shown here is derived from an EMBL/GenBank/DDBJ whole genome shotgun (WGS) entry which is preliminary data.</text>
</comment>
<evidence type="ECO:0000256" key="2">
    <source>
        <dbReference type="ARBA" id="ARBA00044777"/>
    </source>
</evidence>
<organism evidence="4 5">
    <name type="scientific">Jutongia hominis</name>
    <dbReference type="NCBI Taxonomy" id="2763664"/>
    <lineage>
        <taxon>Bacteria</taxon>
        <taxon>Bacillati</taxon>
        <taxon>Bacillota</taxon>
        <taxon>Clostridia</taxon>
        <taxon>Lachnospirales</taxon>
        <taxon>Lachnospiraceae</taxon>
        <taxon>Jutongia</taxon>
    </lineage>
</organism>
<dbReference type="Pfam" id="PF02616">
    <property type="entry name" value="SMC_ScpA"/>
    <property type="match status" value="1"/>
</dbReference>
<keyword evidence="1 3" id="KW-0159">Chromosome partition</keyword>